<dbReference type="InterPro" id="IPR013103">
    <property type="entry name" value="RVT_2"/>
</dbReference>
<evidence type="ECO:0000313" key="2">
    <source>
        <dbReference type="EMBL" id="KAF5458497.1"/>
    </source>
</evidence>
<dbReference type="PANTHER" id="PTHR11439">
    <property type="entry name" value="GAG-POL-RELATED RETROTRANSPOSON"/>
    <property type="match status" value="1"/>
</dbReference>
<protein>
    <recommendedName>
        <fullName evidence="1">Reverse transcriptase Ty1/copia-type domain-containing protein</fullName>
    </recommendedName>
</protein>
<dbReference type="AlphaFoldDB" id="A0A833X3U3"/>
<dbReference type="Gramene" id="Jr10_15590_p1">
    <property type="protein sequence ID" value="cds.Jr10_15590_p1"/>
    <property type="gene ID" value="Jr10_15590"/>
</dbReference>
<proteinExistence type="predicted"/>
<organism evidence="2 3">
    <name type="scientific">Juglans regia</name>
    <name type="common">English walnut</name>
    <dbReference type="NCBI Taxonomy" id="51240"/>
    <lineage>
        <taxon>Eukaryota</taxon>
        <taxon>Viridiplantae</taxon>
        <taxon>Streptophyta</taxon>
        <taxon>Embryophyta</taxon>
        <taxon>Tracheophyta</taxon>
        <taxon>Spermatophyta</taxon>
        <taxon>Magnoliopsida</taxon>
        <taxon>eudicotyledons</taxon>
        <taxon>Gunneridae</taxon>
        <taxon>Pentapetalae</taxon>
        <taxon>rosids</taxon>
        <taxon>fabids</taxon>
        <taxon>Fagales</taxon>
        <taxon>Juglandaceae</taxon>
        <taxon>Juglans</taxon>
    </lineage>
</organism>
<name>A0A833X3U3_JUGRE</name>
<dbReference type="EMBL" id="LIHL02000010">
    <property type="protein sequence ID" value="KAF5458497.1"/>
    <property type="molecule type" value="Genomic_DNA"/>
</dbReference>
<dbReference type="Proteomes" id="UP000619265">
    <property type="component" value="Unassembled WGS sequence"/>
</dbReference>
<reference evidence="2" key="1">
    <citation type="submission" date="2015-10" db="EMBL/GenBank/DDBJ databases">
        <authorList>
            <person name="Martinez-Garcia P.J."/>
            <person name="Crepeau M.W."/>
            <person name="Puiu D."/>
            <person name="Gonzalez-Ibeas D."/>
            <person name="Whalen J."/>
            <person name="Stevens K."/>
            <person name="Paul R."/>
            <person name="Butterfield T."/>
            <person name="Britton M."/>
            <person name="Reagan R."/>
            <person name="Chakraborty S."/>
            <person name="Walawage S.L."/>
            <person name="Vasquez-Gross H.A."/>
            <person name="Cardeno C."/>
            <person name="Famula R."/>
            <person name="Pratt K."/>
            <person name="Kuruganti S."/>
            <person name="Aradhya M.K."/>
            <person name="Leslie C.A."/>
            <person name="Dandekar A.M."/>
            <person name="Salzberg S.L."/>
            <person name="Wegrzyn J.L."/>
            <person name="Langley C.H."/>
            <person name="Neale D.B."/>
        </authorList>
    </citation>
    <scope>NUCLEOTIDE SEQUENCE</scope>
    <source>
        <tissue evidence="2">Leaves</tissue>
    </source>
</reference>
<sequence>MKSVELLKSLLDEKFKLKDLSKLKYFLGLEVALSPAGISLCQRKYYLEILQDASLLASKPIVFPMEQNIKLSKDVRDLLSDPTVYRRLVGQLLYLTLTRPDLCYSVNRLSQCMAQPRQPHLQAAYRILQYIKGTPDHGPFFPAADTMSLKTFDDSDWASCPNSRRSISGYCVFLGDS</sequence>
<reference evidence="2" key="2">
    <citation type="submission" date="2020-03" db="EMBL/GenBank/DDBJ databases">
        <title>Walnut 2.0.</title>
        <authorList>
            <person name="Marrano A."/>
            <person name="Britton M."/>
            <person name="Zimin A.V."/>
            <person name="Zaini P.A."/>
            <person name="Workman R."/>
            <person name="Puiu D."/>
            <person name="Bianco L."/>
            <person name="Allen B.J."/>
            <person name="Troggio M."/>
            <person name="Leslie C.A."/>
            <person name="Timp W."/>
            <person name="Dendekar A."/>
            <person name="Salzberg S.L."/>
            <person name="Neale D.B."/>
        </authorList>
    </citation>
    <scope>NUCLEOTIDE SEQUENCE</scope>
    <source>
        <tissue evidence="2">Leaves</tissue>
    </source>
</reference>
<dbReference type="PANTHER" id="PTHR11439:SF498">
    <property type="entry name" value="DNAK FAMILY PROTEIN"/>
    <property type="match status" value="1"/>
</dbReference>
<gene>
    <name evidence="2" type="ORF">F2P56_022520</name>
</gene>
<accession>A0A833X3U3</accession>
<comment type="caution">
    <text evidence="2">The sequence shown here is derived from an EMBL/GenBank/DDBJ whole genome shotgun (WGS) entry which is preliminary data.</text>
</comment>
<evidence type="ECO:0000313" key="3">
    <source>
        <dbReference type="Proteomes" id="UP000619265"/>
    </source>
</evidence>
<dbReference type="Pfam" id="PF07727">
    <property type="entry name" value="RVT_2"/>
    <property type="match status" value="1"/>
</dbReference>
<feature type="domain" description="Reverse transcriptase Ty1/copia-type" evidence="1">
    <location>
        <begin position="2"/>
        <end position="66"/>
    </location>
</feature>
<evidence type="ECO:0000259" key="1">
    <source>
        <dbReference type="Pfam" id="PF07727"/>
    </source>
</evidence>